<accession>A0A0R1QI10</accession>
<keyword evidence="3" id="KW-1185">Reference proteome</keyword>
<evidence type="ECO:0008006" key="4">
    <source>
        <dbReference type="Google" id="ProtNLM"/>
    </source>
</evidence>
<dbReference type="EMBL" id="AZEU01000164">
    <property type="protein sequence ID" value="KRL44233.1"/>
    <property type="molecule type" value="Genomic_DNA"/>
</dbReference>
<keyword evidence="1" id="KW-1133">Transmembrane helix</keyword>
<protein>
    <recommendedName>
        <fullName evidence="4">DUF304 domain-containing protein</fullName>
    </recommendedName>
</protein>
<feature type="transmembrane region" description="Helical" evidence="1">
    <location>
        <begin position="12"/>
        <end position="34"/>
    </location>
</feature>
<gene>
    <name evidence="2" type="ORF">FD01_GL001228</name>
</gene>
<organism evidence="2 3">
    <name type="scientific">Lacticaseibacillus manihotivorans DSM 13343 = JCM 12514</name>
    <dbReference type="NCBI Taxonomy" id="1423769"/>
    <lineage>
        <taxon>Bacteria</taxon>
        <taxon>Bacillati</taxon>
        <taxon>Bacillota</taxon>
        <taxon>Bacilli</taxon>
        <taxon>Lactobacillales</taxon>
        <taxon>Lactobacillaceae</taxon>
        <taxon>Lacticaseibacillus</taxon>
    </lineage>
</organism>
<name>A0A0R1QI10_9LACO</name>
<dbReference type="InterPro" id="IPR020215">
    <property type="entry name" value="EbsA-like"/>
</dbReference>
<dbReference type="Proteomes" id="UP000051790">
    <property type="component" value="Unassembled WGS sequence"/>
</dbReference>
<feature type="transmembrane region" description="Helical" evidence="1">
    <location>
        <begin position="40"/>
        <end position="60"/>
    </location>
</feature>
<sequence>MHTYRYQPTGVDCAIFWGLILAGIGTGVIFQMEIGAYDYLYWPPMAFVAAMVIAGIIQVWRLQLVIDQDQVIIRRIFPGNNIQLPINTIIGVYANKYSLILDTRSYGKIKLVRIGHLHSLLADLSTVGIHVTQKGETNV</sequence>
<dbReference type="RefSeq" id="WP_054716318.1">
    <property type="nucleotide sequence ID" value="NZ_AZEU01000164.1"/>
</dbReference>
<reference evidence="2 3" key="1">
    <citation type="journal article" date="2015" name="Genome Announc.">
        <title>Expanding the biotechnology potential of lactobacilli through comparative genomics of 213 strains and associated genera.</title>
        <authorList>
            <person name="Sun Z."/>
            <person name="Harris H.M."/>
            <person name="McCann A."/>
            <person name="Guo C."/>
            <person name="Argimon S."/>
            <person name="Zhang W."/>
            <person name="Yang X."/>
            <person name="Jeffery I.B."/>
            <person name="Cooney J.C."/>
            <person name="Kagawa T.F."/>
            <person name="Liu W."/>
            <person name="Song Y."/>
            <person name="Salvetti E."/>
            <person name="Wrobel A."/>
            <person name="Rasinkangas P."/>
            <person name="Parkhill J."/>
            <person name="Rea M.C."/>
            <person name="O'Sullivan O."/>
            <person name="Ritari J."/>
            <person name="Douillard F.P."/>
            <person name="Paul Ross R."/>
            <person name="Yang R."/>
            <person name="Briner A.E."/>
            <person name="Felis G.E."/>
            <person name="de Vos W.M."/>
            <person name="Barrangou R."/>
            <person name="Klaenhammer T.R."/>
            <person name="Caufield P.W."/>
            <person name="Cui Y."/>
            <person name="Zhang H."/>
            <person name="O'Toole P.W."/>
        </authorList>
    </citation>
    <scope>NUCLEOTIDE SEQUENCE [LARGE SCALE GENOMIC DNA]</scope>
    <source>
        <strain evidence="2 3">DSM 13343</strain>
    </source>
</reference>
<proteinExistence type="predicted"/>
<keyword evidence="1" id="KW-0812">Transmembrane</keyword>
<dbReference type="OrthoDB" id="2326845at2"/>
<dbReference type="AlphaFoldDB" id="A0A0R1QI10"/>
<evidence type="ECO:0000313" key="2">
    <source>
        <dbReference type="EMBL" id="KRL44233.1"/>
    </source>
</evidence>
<comment type="caution">
    <text evidence="2">The sequence shown here is derived from an EMBL/GenBank/DDBJ whole genome shotgun (WGS) entry which is preliminary data.</text>
</comment>
<keyword evidence="1" id="KW-0472">Membrane</keyword>
<dbReference type="Pfam" id="PF17255">
    <property type="entry name" value="EbsA"/>
    <property type="match status" value="1"/>
</dbReference>
<evidence type="ECO:0000313" key="3">
    <source>
        <dbReference type="Proteomes" id="UP000051790"/>
    </source>
</evidence>
<evidence type="ECO:0000256" key="1">
    <source>
        <dbReference type="SAM" id="Phobius"/>
    </source>
</evidence>
<dbReference type="PATRIC" id="fig|1423769.4.peg.1327"/>